<organism evidence="3">
    <name type="scientific">Dermatophagoides farinae</name>
    <name type="common">American house dust mite</name>
    <dbReference type="NCBI Taxonomy" id="6954"/>
    <lineage>
        <taxon>Eukaryota</taxon>
        <taxon>Metazoa</taxon>
        <taxon>Ecdysozoa</taxon>
        <taxon>Arthropoda</taxon>
        <taxon>Chelicerata</taxon>
        <taxon>Arachnida</taxon>
        <taxon>Acari</taxon>
        <taxon>Acariformes</taxon>
        <taxon>Sarcoptiformes</taxon>
        <taxon>Astigmata</taxon>
        <taxon>Psoroptidia</taxon>
        <taxon>Analgoidea</taxon>
        <taxon>Pyroglyphidae</taxon>
        <taxon>Dermatophagoidinae</taxon>
        <taxon>Dermatophagoides</taxon>
    </lineage>
</organism>
<dbReference type="Pfam" id="PF12874">
    <property type="entry name" value="zf-met"/>
    <property type="match status" value="2"/>
</dbReference>
<protein>
    <submittedName>
        <fullName evidence="3">Zinc finger rna-binding protein-like protein</fullName>
    </submittedName>
</protein>
<feature type="region of interest" description="Disordered" evidence="1">
    <location>
        <begin position="1053"/>
        <end position="1092"/>
    </location>
</feature>
<evidence type="ECO:0000313" key="3">
    <source>
        <dbReference type="EMBL" id="KAH7643833.1"/>
    </source>
</evidence>
<dbReference type="InterPro" id="IPR003604">
    <property type="entry name" value="Matrin/U1-like-C_Znf_C2H2"/>
</dbReference>
<dbReference type="Gene3D" id="3.30.460.10">
    <property type="entry name" value="Beta Polymerase, domain 2"/>
    <property type="match status" value="1"/>
</dbReference>
<dbReference type="InterPro" id="IPR036236">
    <property type="entry name" value="Znf_C2H2_sf"/>
</dbReference>
<feature type="compositionally biased region" description="Basic and acidic residues" evidence="1">
    <location>
        <begin position="1064"/>
        <end position="1074"/>
    </location>
</feature>
<accession>A0A9D4P4F6</accession>
<dbReference type="GO" id="GO:0003676">
    <property type="term" value="F:nucleic acid binding"/>
    <property type="evidence" value="ECO:0007669"/>
    <property type="project" value="InterPro"/>
</dbReference>
<evidence type="ECO:0000259" key="2">
    <source>
        <dbReference type="PROSITE" id="PS51703"/>
    </source>
</evidence>
<dbReference type="GO" id="GO:0008270">
    <property type="term" value="F:zinc ion binding"/>
    <property type="evidence" value="ECO:0007669"/>
    <property type="project" value="InterPro"/>
</dbReference>
<dbReference type="InterPro" id="IPR006561">
    <property type="entry name" value="DZF_dom"/>
</dbReference>
<sequence length="1092" mass="124671">MLNSQQQQSTQSSVTTTATTMGTINNPSGQPGTIGQAAQAQLMNQIPIAQATPAYSYYQQTAAMYPSPYSYMTTAVAATSATSVYPTTVIHQQQQQQQQQTIPVSVAPTTVTDPYAVYAAQLAQYQAYQQQMQQYAAVVAATSATPTVTPTIVAANPMIPFQQPTMAFQPTLMPPGHSFYPQPAAVTATTPIGMMPTAVHTTTLQPQILPATTCVVATTPTVTPNVVSSNNSTTIMTADMNAIVNSQKLSKKPETGLDIVKKSNYFCETCKLVCSSAESMMRHVTGFKHKKRLEYLQGNGIKKLVANDPNVSESSDSKKSNPRGPTMMSIILKCRICDVPCVSVDSYSSHIQGQRHNRSIAYRKKMGEPVYDNAPEILSKNVPIELEMKIKKLFADNSSRQGEQNKVDRMKSGQKFGEPSGMDRMMMVEKSSSSSTPTPPPPQPSNMKNEIKDFFDCKPIGQDFIEEVLNQNGKIVCYTCTLCECRFNDANAKNLHLKGRRHRLQYKKKVDPSLIVEFIKSDMIKIENEQLEKLRQKERSMKKILHTKPYLTEDLDPFQSVDKSKEFASLFKYNQNNAHTTSIHSTYKGNEYTRSFSDYLLEYRHHLIQPSKLELEYIYQTAYLVEKAIRSVGRFIELNFLLPIPVPKFISIHKTLLPMDTINDMLENGENRLIQTDSRLVEFIRVLRPGPLGKGLLLTGERYFKLIILSSVLPTESLLTLFQRLVPKEIERLSKNPNDYPGEYHVQSEMMKDKTKFRITLYTFALHSASGSSNTNEPMILDDSKKILRFDCYLTCPYIRDENEEELRENVPDLLNQEKCLRSLNDIRRYRWFKDMGIKHNFFTFTLRILRELTKRIKIWSHVSLWTFEVILERILISANCCLGPASLFRHFFEFLAHGILMTRGQGLADPCEARLVNIFNYLSRQDREDIMCSAQHLVRLVALRQLDKVLNVDSKIVYQIRMNEMKQLSNIQSRQSSNLSSHQSTSTFHENPYRYKTKPNFDRQKSSTTTIGDIKNTQQQQLQQQQQLEQQQQLLQKQQQLLEQQQQQLQQLQQQQQQQKQQSKSDDKIERNVSLKRKLSTDDTFEEPDLE</sequence>
<dbReference type="SMART" id="SM00451">
    <property type="entry name" value="ZnF_U1"/>
    <property type="match status" value="3"/>
</dbReference>
<dbReference type="SMART" id="SM00572">
    <property type="entry name" value="DZF"/>
    <property type="match status" value="1"/>
</dbReference>
<dbReference type="PANTHER" id="PTHR45762:SF3">
    <property type="entry name" value="ZINC-FINGER PROTEIN AT 72D, ISOFORM B"/>
    <property type="match status" value="1"/>
</dbReference>
<reference evidence="3" key="1">
    <citation type="submission" date="2020-06" db="EMBL/GenBank/DDBJ databases">
        <authorList>
            <person name="Ji K."/>
            <person name="Li J."/>
        </authorList>
    </citation>
    <scope>NUCLEOTIDE SEQUENCE</scope>
    <source>
        <strain evidence="3">JKM2019</strain>
        <tissue evidence="3">Whole body</tissue>
    </source>
</reference>
<dbReference type="Gene3D" id="3.30.160.60">
    <property type="entry name" value="Classic Zinc Finger"/>
    <property type="match status" value="1"/>
</dbReference>
<dbReference type="PROSITE" id="PS00028">
    <property type="entry name" value="ZINC_FINGER_C2H2_1"/>
    <property type="match status" value="1"/>
</dbReference>
<feature type="domain" description="DZF" evidence="2">
    <location>
        <begin position="565"/>
        <end position="1005"/>
    </location>
</feature>
<dbReference type="PROSITE" id="PS51703">
    <property type="entry name" value="DZF"/>
    <property type="match status" value="1"/>
</dbReference>
<dbReference type="EMBL" id="SDOV01000002">
    <property type="protein sequence ID" value="KAH7643833.1"/>
    <property type="molecule type" value="Genomic_DNA"/>
</dbReference>
<dbReference type="FunFam" id="1.10.1410.40:FF:000001">
    <property type="entry name" value="interleukin enhancer-binding factor 3 isoform X1"/>
    <property type="match status" value="1"/>
</dbReference>
<dbReference type="AlphaFoldDB" id="A0A9D4P4F6"/>
<reference evidence="3" key="2">
    <citation type="journal article" date="2021" name="World Allergy Organ. J.">
        <title>Chromosome-level assembly of Dermatophagoides farinae genome and transcriptome reveals two novel allergens Der f 37 and Der f 39.</title>
        <authorList>
            <person name="Chen J."/>
            <person name="Cai Z."/>
            <person name="Fan D."/>
            <person name="Hu J."/>
            <person name="Hou Y."/>
            <person name="He Y."/>
            <person name="Zhang Z."/>
            <person name="Zhao Z."/>
            <person name="Gao P."/>
            <person name="Hu W."/>
            <person name="Sun J."/>
            <person name="Li J."/>
            <person name="Ji K."/>
        </authorList>
    </citation>
    <scope>NUCLEOTIDE SEQUENCE</scope>
    <source>
        <strain evidence="3">JKM2019</strain>
    </source>
</reference>
<feature type="compositionally biased region" description="Polar residues" evidence="1">
    <location>
        <begin position="21"/>
        <end position="33"/>
    </location>
</feature>
<feature type="region of interest" description="Disordered" evidence="1">
    <location>
        <begin position="1"/>
        <end position="33"/>
    </location>
</feature>
<comment type="caution">
    <text evidence="3">The sequence shown here is derived from an EMBL/GenBank/DDBJ whole genome shotgun (WGS) entry which is preliminary data.</text>
</comment>
<feature type="region of interest" description="Disordered" evidence="1">
    <location>
        <begin position="397"/>
        <end position="448"/>
    </location>
</feature>
<dbReference type="SUPFAM" id="SSF57667">
    <property type="entry name" value="beta-beta-alpha zinc fingers"/>
    <property type="match status" value="3"/>
</dbReference>
<dbReference type="InterPro" id="IPR013087">
    <property type="entry name" value="Znf_C2H2_type"/>
</dbReference>
<feature type="compositionally biased region" description="Low complexity" evidence="1">
    <location>
        <begin position="1"/>
        <end position="20"/>
    </location>
</feature>
<feature type="region of interest" description="Disordered" evidence="1">
    <location>
        <begin position="970"/>
        <end position="1009"/>
    </location>
</feature>
<dbReference type="InterPro" id="IPR049402">
    <property type="entry name" value="DZF_dom_C"/>
</dbReference>
<proteinExistence type="predicted"/>
<name>A0A9D4P4F6_DERFA</name>
<feature type="compositionally biased region" description="Low complexity" evidence="1">
    <location>
        <begin position="1053"/>
        <end position="1063"/>
    </location>
</feature>
<dbReference type="Proteomes" id="UP000828236">
    <property type="component" value="Unassembled WGS sequence"/>
</dbReference>
<dbReference type="Pfam" id="PF20965">
    <property type="entry name" value="DZF_C"/>
    <property type="match status" value="1"/>
</dbReference>
<evidence type="ECO:0000256" key="1">
    <source>
        <dbReference type="SAM" id="MobiDB-lite"/>
    </source>
</evidence>
<feature type="compositionally biased region" description="Low complexity" evidence="1">
    <location>
        <begin position="970"/>
        <end position="988"/>
    </location>
</feature>
<dbReference type="InterPro" id="IPR043519">
    <property type="entry name" value="NT_sf"/>
</dbReference>
<dbReference type="Gene3D" id="1.10.1410.40">
    <property type="match status" value="1"/>
</dbReference>
<dbReference type="PANTHER" id="PTHR45762">
    <property type="entry name" value="ZINC FINGER RNA-BINDING PROTEIN"/>
    <property type="match status" value="1"/>
</dbReference>
<dbReference type="SMART" id="SM00355">
    <property type="entry name" value="ZnF_C2H2"/>
    <property type="match status" value="3"/>
</dbReference>
<gene>
    <name evidence="3" type="ORF">HUG17_6195</name>
</gene>